<reference evidence="3" key="1">
    <citation type="submission" date="2015-07" db="EMBL/GenBank/DDBJ databases">
        <title>Draft genome sequence of a Pseudoalteromonas rubra strain, OCN096, isolated from Kaneohe Bay, Oahu, Hawaii.</title>
        <authorList>
            <person name="Beurmann S."/>
            <person name="Ushijima B."/>
            <person name="Belcaid M."/>
            <person name="Callahan S.M."/>
            <person name="Aeby G.S."/>
        </authorList>
    </citation>
    <scope>NUCLEOTIDE SEQUENCE [LARGE SCALE GENOMIC DNA]</scope>
    <source>
        <strain evidence="3">OCN096</strain>
    </source>
</reference>
<dbReference type="Proteomes" id="UP000036850">
    <property type="component" value="Unassembled WGS sequence"/>
</dbReference>
<organism evidence="2 3">
    <name type="scientific">Pseudoalteromonas rubra</name>
    <dbReference type="NCBI Taxonomy" id="43658"/>
    <lineage>
        <taxon>Bacteria</taxon>
        <taxon>Pseudomonadati</taxon>
        <taxon>Pseudomonadota</taxon>
        <taxon>Gammaproteobacteria</taxon>
        <taxon>Alteromonadales</taxon>
        <taxon>Pseudoalteromonadaceae</taxon>
        <taxon>Pseudoalteromonas</taxon>
    </lineage>
</organism>
<keyword evidence="1" id="KW-0732">Signal</keyword>
<evidence type="ECO:0000256" key="1">
    <source>
        <dbReference type="SAM" id="SignalP"/>
    </source>
</evidence>
<evidence type="ECO:0000313" key="3">
    <source>
        <dbReference type="Proteomes" id="UP000036850"/>
    </source>
</evidence>
<feature type="signal peptide" evidence="1">
    <location>
        <begin position="1"/>
        <end position="21"/>
    </location>
</feature>
<accession>A0A0L0ESW4</accession>
<name>A0A0L0ESW4_9GAMM</name>
<dbReference type="PATRIC" id="fig|43658.6.peg.6162"/>
<gene>
    <name evidence="2" type="ORF">AC626_10375</name>
</gene>
<dbReference type="OrthoDB" id="6240445at2"/>
<protein>
    <submittedName>
        <fullName evidence="2">Uncharacterized protein</fullName>
    </submittedName>
</protein>
<dbReference type="AlphaFoldDB" id="A0A0L0ESW4"/>
<sequence>MKYITKLAYLLTFLSASHAWADFDIPGAGQLTYPTGIEKEFSFGFGWQSGAQKFRIGDRSYDMAQLPESYSIAITLSKDDSKVWVQEFNPGFIEGFSWQLGDHKLELVKKRFKSPVKGDYVLRLNDIDYFLVRNNLSVTIKFTEQGIDNIKLDGVTKNMGTKQ</sequence>
<proteinExistence type="predicted"/>
<evidence type="ECO:0000313" key="2">
    <source>
        <dbReference type="EMBL" id="KNC67504.1"/>
    </source>
</evidence>
<dbReference type="EMBL" id="LFZX01000065">
    <property type="protein sequence ID" value="KNC67504.1"/>
    <property type="molecule type" value="Genomic_DNA"/>
</dbReference>
<comment type="caution">
    <text evidence="2">The sequence shown here is derived from an EMBL/GenBank/DDBJ whole genome shotgun (WGS) entry which is preliminary data.</text>
</comment>
<feature type="chain" id="PRO_5005538198" evidence="1">
    <location>
        <begin position="22"/>
        <end position="163"/>
    </location>
</feature>